<dbReference type="SUPFAM" id="SSF110296">
    <property type="entry name" value="Oligoxyloglucan reducing end-specific cellobiohydrolase"/>
    <property type="match status" value="1"/>
</dbReference>
<sequence>MAHPFRRTLYSFLVVAATGASLWQAWQSYENQPLLSSTTKTPQGPQSELPHTVTAEPIAYTLQNKKLYLTFDSGTNWQQVPATMAEFFGGEYATANSNELLPDSYLLTQSRSGFLIIKEEQLVWLETKDQGASWQEYPIADVSYGLRFRQIQFLDDDFAVCVLSGGRVMGQEGAEVLLSHDAGKTWPEAPATGLGNGMLVTDAGFISPEVGFVSRKNQLYVTQDGGNNFSLATVTVPEKYEKIFVWPEAPYLEGDKLYLRVNQGDAGDYAGGLVKGLFESTDQGKTFTFVRELTEQEVAQ</sequence>
<evidence type="ECO:0000313" key="1">
    <source>
        <dbReference type="EMBL" id="MDT2811054.1"/>
    </source>
</evidence>
<organism evidence="1 2">
    <name type="scientific">Enterococcus asini</name>
    <dbReference type="NCBI Taxonomy" id="57732"/>
    <lineage>
        <taxon>Bacteria</taxon>
        <taxon>Bacillati</taxon>
        <taxon>Bacillota</taxon>
        <taxon>Bacilli</taxon>
        <taxon>Lactobacillales</taxon>
        <taxon>Enterococcaceae</taxon>
        <taxon>Enterococcus</taxon>
    </lineage>
</organism>
<accession>A0AAW8U1E7</accession>
<dbReference type="EMBL" id="JARQBJ010000005">
    <property type="protein sequence ID" value="MDT2811054.1"/>
    <property type="molecule type" value="Genomic_DNA"/>
</dbReference>
<comment type="caution">
    <text evidence="1">The sequence shown here is derived from an EMBL/GenBank/DDBJ whole genome shotgun (WGS) entry which is preliminary data.</text>
</comment>
<evidence type="ECO:0000313" key="2">
    <source>
        <dbReference type="Proteomes" id="UP001256711"/>
    </source>
</evidence>
<dbReference type="AlphaFoldDB" id="A0AAW8U1E7"/>
<dbReference type="PANTHER" id="PTHR47199:SF2">
    <property type="entry name" value="PHOTOSYSTEM II STABILITY_ASSEMBLY FACTOR HCF136, CHLOROPLASTIC"/>
    <property type="match status" value="1"/>
</dbReference>
<reference evidence="1" key="1">
    <citation type="submission" date="2023-03" db="EMBL/GenBank/DDBJ databases">
        <authorList>
            <person name="Shen W."/>
            <person name="Cai J."/>
        </authorList>
    </citation>
    <scope>NUCLEOTIDE SEQUENCE</scope>
    <source>
        <strain evidence="1">B226-2</strain>
    </source>
</reference>
<proteinExistence type="predicted"/>
<dbReference type="PANTHER" id="PTHR47199">
    <property type="entry name" value="PHOTOSYSTEM II STABILITY/ASSEMBLY FACTOR HCF136, CHLOROPLASTIC"/>
    <property type="match status" value="1"/>
</dbReference>
<dbReference type="Proteomes" id="UP001256711">
    <property type="component" value="Unassembled WGS sequence"/>
</dbReference>
<dbReference type="Gene3D" id="2.130.10.10">
    <property type="entry name" value="YVTN repeat-like/Quinoprotein amine dehydrogenase"/>
    <property type="match status" value="1"/>
</dbReference>
<name>A0AAW8U1E7_9ENTE</name>
<dbReference type="InterPro" id="IPR015943">
    <property type="entry name" value="WD40/YVTN_repeat-like_dom_sf"/>
</dbReference>
<evidence type="ECO:0008006" key="3">
    <source>
        <dbReference type="Google" id="ProtNLM"/>
    </source>
</evidence>
<protein>
    <recommendedName>
        <fullName evidence="3">Oxidoreductase</fullName>
    </recommendedName>
</protein>
<gene>
    <name evidence="1" type="ORF">P7H43_11255</name>
</gene>
<dbReference type="RefSeq" id="WP_311835701.1">
    <property type="nucleotide sequence ID" value="NZ_JARQBJ010000005.1"/>
</dbReference>